<feature type="region of interest" description="Disordered" evidence="1">
    <location>
        <begin position="535"/>
        <end position="557"/>
    </location>
</feature>
<dbReference type="InterPro" id="IPR012965">
    <property type="entry name" value="Msb1/Mug8_dom"/>
</dbReference>
<dbReference type="Pfam" id="PF08101">
    <property type="entry name" value="Msb1-Mug8_dom"/>
    <property type="match status" value="1"/>
</dbReference>
<dbReference type="InterPro" id="IPR000198">
    <property type="entry name" value="RhoGAP_dom"/>
</dbReference>
<feature type="region of interest" description="Disordered" evidence="1">
    <location>
        <begin position="1"/>
        <end position="63"/>
    </location>
</feature>
<dbReference type="InterPro" id="IPR037508">
    <property type="entry name" value="Msb1/Mug8"/>
</dbReference>
<feature type="compositionally biased region" description="Basic and acidic residues" evidence="1">
    <location>
        <begin position="2126"/>
        <end position="2144"/>
    </location>
</feature>
<feature type="compositionally biased region" description="Low complexity" evidence="1">
    <location>
        <begin position="2888"/>
        <end position="2905"/>
    </location>
</feature>
<feature type="compositionally biased region" description="Acidic residues" evidence="1">
    <location>
        <begin position="2101"/>
        <end position="2125"/>
    </location>
</feature>
<feature type="region of interest" description="Disordered" evidence="1">
    <location>
        <begin position="1968"/>
        <end position="2033"/>
    </location>
</feature>
<dbReference type="STRING" id="71717.A0A4Y7SPU6"/>
<feature type="compositionally biased region" description="Acidic residues" evidence="1">
    <location>
        <begin position="1992"/>
        <end position="2004"/>
    </location>
</feature>
<dbReference type="InterPro" id="IPR008936">
    <property type="entry name" value="Rho_GTPase_activation_prot"/>
</dbReference>
<dbReference type="PANTHER" id="PTHR28093">
    <property type="entry name" value="MORPHOGENESIS-RELATED PROTEIN MSB1"/>
    <property type="match status" value="1"/>
</dbReference>
<feature type="compositionally biased region" description="Basic and acidic residues" evidence="1">
    <location>
        <begin position="1789"/>
        <end position="1803"/>
    </location>
</feature>
<feature type="compositionally biased region" description="Acidic residues" evidence="1">
    <location>
        <begin position="2780"/>
        <end position="2791"/>
    </location>
</feature>
<feature type="compositionally biased region" description="Acidic residues" evidence="1">
    <location>
        <begin position="2348"/>
        <end position="2364"/>
    </location>
</feature>
<feature type="region of interest" description="Disordered" evidence="1">
    <location>
        <begin position="694"/>
        <end position="745"/>
    </location>
</feature>
<feature type="compositionally biased region" description="Basic and acidic residues" evidence="1">
    <location>
        <begin position="2251"/>
        <end position="2265"/>
    </location>
</feature>
<feature type="compositionally biased region" description="Acidic residues" evidence="1">
    <location>
        <begin position="2504"/>
        <end position="2515"/>
    </location>
</feature>
<feature type="region of interest" description="Disordered" evidence="1">
    <location>
        <begin position="2764"/>
        <end position="2793"/>
    </location>
</feature>
<feature type="compositionally biased region" description="Low complexity" evidence="1">
    <location>
        <begin position="1056"/>
        <end position="1065"/>
    </location>
</feature>
<dbReference type="PROSITE" id="PS50238">
    <property type="entry name" value="RHOGAP"/>
    <property type="match status" value="1"/>
</dbReference>
<feature type="region of interest" description="Disordered" evidence="1">
    <location>
        <begin position="2806"/>
        <end position="2940"/>
    </location>
</feature>
<feature type="region of interest" description="Disordered" evidence="1">
    <location>
        <begin position="2065"/>
        <end position="2154"/>
    </location>
</feature>
<feature type="compositionally biased region" description="Low complexity" evidence="1">
    <location>
        <begin position="2022"/>
        <end position="2033"/>
    </location>
</feature>
<evidence type="ECO:0000313" key="3">
    <source>
        <dbReference type="EMBL" id="TEB23886.1"/>
    </source>
</evidence>
<feature type="compositionally biased region" description="Low complexity" evidence="1">
    <location>
        <begin position="2549"/>
        <end position="2558"/>
    </location>
</feature>
<feature type="region of interest" description="Disordered" evidence="1">
    <location>
        <begin position="1712"/>
        <end position="1952"/>
    </location>
</feature>
<feature type="region of interest" description="Disordered" evidence="1">
    <location>
        <begin position="2664"/>
        <end position="2734"/>
    </location>
</feature>
<feature type="compositionally biased region" description="Acidic residues" evidence="1">
    <location>
        <begin position="1862"/>
        <end position="1894"/>
    </location>
</feature>
<dbReference type="OrthoDB" id="3362494at2759"/>
<gene>
    <name evidence="3" type="ORF">FA13DRAFT_1778126</name>
</gene>
<feature type="region of interest" description="Disordered" evidence="1">
    <location>
        <begin position="1170"/>
        <end position="1292"/>
    </location>
</feature>
<keyword evidence="4" id="KW-1185">Reference proteome</keyword>
<feature type="region of interest" description="Disordered" evidence="1">
    <location>
        <begin position="1103"/>
        <end position="1134"/>
    </location>
</feature>
<feature type="compositionally biased region" description="Basic and acidic residues" evidence="1">
    <location>
        <begin position="1920"/>
        <end position="1937"/>
    </location>
</feature>
<dbReference type="PANTHER" id="PTHR28093:SF1">
    <property type="entry name" value="MORPHOGENESIS-RELATED PROTEIN MSB1"/>
    <property type="match status" value="1"/>
</dbReference>
<comment type="caution">
    <text evidence="3">The sequence shown here is derived from an EMBL/GenBank/DDBJ whole genome shotgun (WGS) entry which is preliminary data.</text>
</comment>
<evidence type="ECO:0000256" key="1">
    <source>
        <dbReference type="SAM" id="MobiDB-lite"/>
    </source>
</evidence>
<feature type="compositionally biased region" description="Basic and acidic residues" evidence="1">
    <location>
        <begin position="1187"/>
        <end position="1202"/>
    </location>
</feature>
<feature type="region of interest" description="Disordered" evidence="1">
    <location>
        <begin position="2251"/>
        <end position="2288"/>
    </location>
</feature>
<dbReference type="Gene3D" id="1.10.555.10">
    <property type="entry name" value="Rho GTPase activation protein"/>
    <property type="match status" value="1"/>
</dbReference>
<feature type="compositionally biased region" description="Acidic residues" evidence="1">
    <location>
        <begin position="2396"/>
        <end position="2406"/>
    </location>
</feature>
<feature type="compositionally biased region" description="Low complexity" evidence="1">
    <location>
        <begin position="1757"/>
        <end position="1770"/>
    </location>
</feature>
<feature type="region of interest" description="Disordered" evidence="1">
    <location>
        <begin position="2549"/>
        <end position="2650"/>
    </location>
</feature>
<evidence type="ECO:0000313" key="4">
    <source>
        <dbReference type="Proteomes" id="UP000298030"/>
    </source>
</evidence>
<reference evidence="3 4" key="1">
    <citation type="journal article" date="2019" name="Nat. Ecol. Evol.">
        <title>Megaphylogeny resolves global patterns of mushroom evolution.</title>
        <authorList>
            <person name="Varga T."/>
            <person name="Krizsan K."/>
            <person name="Foldi C."/>
            <person name="Dima B."/>
            <person name="Sanchez-Garcia M."/>
            <person name="Sanchez-Ramirez S."/>
            <person name="Szollosi G.J."/>
            <person name="Szarkandi J.G."/>
            <person name="Papp V."/>
            <person name="Albert L."/>
            <person name="Andreopoulos W."/>
            <person name="Angelini C."/>
            <person name="Antonin V."/>
            <person name="Barry K.W."/>
            <person name="Bougher N.L."/>
            <person name="Buchanan P."/>
            <person name="Buyck B."/>
            <person name="Bense V."/>
            <person name="Catcheside P."/>
            <person name="Chovatia M."/>
            <person name="Cooper J."/>
            <person name="Damon W."/>
            <person name="Desjardin D."/>
            <person name="Finy P."/>
            <person name="Geml J."/>
            <person name="Haridas S."/>
            <person name="Hughes K."/>
            <person name="Justo A."/>
            <person name="Karasinski D."/>
            <person name="Kautmanova I."/>
            <person name="Kiss B."/>
            <person name="Kocsube S."/>
            <person name="Kotiranta H."/>
            <person name="LaButti K.M."/>
            <person name="Lechner B.E."/>
            <person name="Liimatainen K."/>
            <person name="Lipzen A."/>
            <person name="Lukacs Z."/>
            <person name="Mihaltcheva S."/>
            <person name="Morgado L.N."/>
            <person name="Niskanen T."/>
            <person name="Noordeloos M.E."/>
            <person name="Ohm R.A."/>
            <person name="Ortiz-Santana B."/>
            <person name="Ovrebo C."/>
            <person name="Racz N."/>
            <person name="Riley R."/>
            <person name="Savchenko A."/>
            <person name="Shiryaev A."/>
            <person name="Soop K."/>
            <person name="Spirin V."/>
            <person name="Szebenyi C."/>
            <person name="Tomsovsky M."/>
            <person name="Tulloss R.E."/>
            <person name="Uehling J."/>
            <person name="Grigoriev I.V."/>
            <person name="Vagvolgyi C."/>
            <person name="Papp T."/>
            <person name="Martin F.M."/>
            <person name="Miettinen O."/>
            <person name="Hibbett D.S."/>
            <person name="Nagy L.G."/>
        </authorList>
    </citation>
    <scope>NUCLEOTIDE SEQUENCE [LARGE SCALE GENOMIC DNA]</scope>
    <source>
        <strain evidence="3 4">FP101781</strain>
    </source>
</reference>
<feature type="region of interest" description="Disordered" evidence="1">
    <location>
        <begin position="655"/>
        <end position="682"/>
    </location>
</feature>
<feature type="region of interest" description="Disordered" evidence="1">
    <location>
        <begin position="1515"/>
        <end position="1624"/>
    </location>
</feature>
<sequence length="2940" mass="315790">MSSFLNKVFGRKKEGETSPGWRSASGDLLDGKFEDVSPTVSPAATHFPDLQENGSHRGRGNDRTFTESKLRTFFRSKSRSRAASPIRSHRKLEELPHLPLSLLAHLNQDEVEVLLSDKVIGERRLTPVEAVGLVKVCAQAINDRGVDTLGLMNTNWYSASPEVQRRLISLFIQSLTAPSPLSTLPSFDSEINSTKSPHDIAAVLRWALRHLQLQGDAFGHQEEWYHAFFDAERKAEYPPKSFSNILAPLIPSEHLNLLKEVLDLLSSLSPHGEANSTSGSKLSKIFGLWLLNAHRVETNDDWKSFYARWDLAGRQLEHIFFARIRDEAVEKRLPTRLVDLVRKYPFYRDNASPTTDLRLLPRSKLSTPIYDALLVRVETEVPTDSLRPKSRIHPVRVLAEALSSKAEEGELSSLWTKITEVSKGEGSGTPLSRILSDDTIRLLSLLPEDDGFNDEKSPTYSLLPLSPASPKFKRNSFSLSEFTEEMKRTHSTQSTASALSPISSPISTDWSLFSSTGFGASPTLTPLSSALFSPDIERTSPPSRKHSRHGKEPSTASTILRKSVDFAPIAPTGTITEEQGVNFPSNISLLQVVQLDEAFVDFYYDALLDPISSTWPSFVVCKLKQSVVPELKYGPIEEGRQQKTLQWLVLEQHHTVKAPPAPTPEEPVEASTERPSSPQSISKRRFSFWSASRSNSTTSIGSTKSKKKDLLRSQRASEMGEVVEEGESAGAGTERRGSNTRSRWRTKAEDVVKVRIPSPKPRKSGDVRSLKSVDVGPAPVVKKPVPALIEEKKEGGSEVSGEAVAAAASVVGVGVAGAALAAAAQTDKEEATPAEPQLVEGDTKVKEVKGAEGTTPAPEEGVVLPVDVKEGSVAVEEKPVVDEGAIGPTAEGVPNVVTHVAEPTVEDSIVKVQEGPVAQKIEEEKAKEEERVEVEKPVEIVAAVGGEAGQVEAVAGQVESSPAPEPVLEWGIPVERAPAPMVEDDAALEGIPAAVGEEVVAQKAAPVVSEAQVEEVAGTSQAPQAVEESIPIVIEEDEIAAQEPEPSAVEHRAEATEVPAAPAALAEEKPKPEENALESGHAAEPPVVFEEKDEVPVTNGHLTEALSPEVPLVEESAPERPFAAIEPAPPAEVTTERRVVIKEEDVPGPEPEVPPTQEEDIALVPEAAVPEVGEEPAPIDTIVGSDSLKEELTTADPEDKSINKKRRRRHSIGYTTDTLVELHPNAEYGAAELENDAQDTTANPVNIGAEKEAEEREPIQNRTLTTQESGLEPAALAESIRTEGAEATPDEVDQLTVASRAQDEEGPRSVNVISSVPHLEPLKIGDGDEFSKEGDLPAVPLVDVDIREPLDSSDHVIVPLSQEEAQYDAQPSSPSLSETLEAQRLPSVIERALETGSTPSAEALLDAVQSSEGATEDDAVTRTTPPAIDVALAERLAEADDLPTAIEAAFESGFAHNPEALLNAVQATLTATVFAPGEPSPSVEKKEDEGGLNRAASILQLNGNGLHQEGTLEIETKEQSAAHDNSGADEKELTLAADDTPADDMARKPIPASAEVVVPPLTEEKESVLEPSDVLEPAEVVTEVSVQEPAPEEDGGPVLGASAEDAPAVAVEDPEPTVRATPQDIPVVESEAAPIVEEATRADEVAQFIDGEPQEEEIVAIQDQVPVVEDDSQGVTELNPPLKEVIPAELKESALVGVQDDVVAVDHETALGSEQVVESHTPVQEPETQVVEEEPPALVTKGGTPVVSGEAAELETETVVLEENALTVENAEPTERISEVENEPPVTGEESHVIDEESTAREEPELESPVVEEEPATTEEAPLVEEENHVVEDTPVVEQEATELEEVPPVVEKDASISGDVPVEEQETLVDERVVEDDAPVAEEETPPAEEEPAVDATPVVKGVLEEAKPAVEQPVADGDQEKPATDDKTPDFKEEAPPVDEEPVAQEENPIAEDEVAIIEEAPVAEEKAVVEESEGQEPPFEEKAPVVEEKLEEEPVLEEETAVDGVPTEEEKVVVEEETPGVVEEVTPVEGELVEETPVVEKQEPIAQNVAAIEEQPIVVEETPAVEESTPVIEGVPVVDQEPPTDDDATPGPEPTLPTEEESPVVEETVLDEEASPIVEEEVAEKRTPIEEEEISVEKDEGSSTVEEAPPVGEYKAVEGAQASNAEVPEDVEEPVVQDEAPIAEEEPPAFEEQASVVSAEVKGTTEDEAVKELKPVEGEKVVEEEEIVEEKNVVEEEQVAEEAQVVEGERVVEEERPVKEQQVEEGQVAEGEEVVEEQVAEDTKVVEEEQVVEGEGFAEEKVAEEETAEEAKTVVENAVVEDSSVEELVSEGQAPIVEEEPFVEDQVAGEEGLEEAPEVEEDKVVLGKEVAGQGSPIVEEEPPAPEEGRPTIEEESVVVEEEERVVEEEVPVVQQEEAIRREATPVLEGGAPAAEPTFVVEEPIVEQDPPAIEGDISDVQVLTPAVDENITIDEEILAVDENLSVKEAPVIEEAGGKHEGDEVDPDVEDGIPVEEPKSIEDSQPIVADTPSDERVIVVEEEVPVVVDSPPLVEETPVVEEEPIVEDSKSVVEEVPAGDPKLVSEQEASAGEDNAPEVSQSEPSITAEEELIPQGQDETPVITEATPAEDPTPAVDEATPAVEDSPPIVEDAPLVAPVIQEPEPVVAENEDPTATEPIPLDDTPAAAEDPAQPAVEDAPALEDTPAPVEDAHPVVEDSPATEHNPAVDEERPAIVEDNTHLFEEPEPPVVRQSELVIEEEIPTVVEPAPVEDVKPAVDEETSAVVEDEQSAVREEVAVEADAHVLEAPDVHEEAPEINGVARVPTSEEKEPTPLIEDAPVPTEGVPLTADSDIPSSPPQDAPQAELSNTDKQFEVEDPTDQVETPSAPTTDAQDSTAAAAIIDKLSTPLVEDDDDPIEVNEPKPSAIVVEEATTTPNV</sequence>
<feature type="region of interest" description="Disordered" evidence="1">
    <location>
        <begin position="2494"/>
        <end position="2534"/>
    </location>
</feature>
<feature type="domain" description="Rho-GAP" evidence="2">
    <location>
        <begin position="123"/>
        <end position="320"/>
    </location>
</feature>
<feature type="compositionally biased region" description="Basic and acidic residues" evidence="1">
    <location>
        <begin position="1249"/>
        <end position="1259"/>
    </location>
</feature>
<proteinExistence type="predicted"/>
<feature type="compositionally biased region" description="Acidic residues" evidence="1">
    <location>
        <begin position="2273"/>
        <end position="2283"/>
    </location>
</feature>
<accession>A0A4Y7SPU6</accession>
<evidence type="ECO:0000259" key="2">
    <source>
        <dbReference type="PROSITE" id="PS50238"/>
    </source>
</evidence>
<feature type="region of interest" description="Disordered" evidence="1">
    <location>
        <begin position="2348"/>
        <end position="2406"/>
    </location>
</feature>
<feature type="compositionally biased region" description="Basic and acidic residues" evidence="1">
    <location>
        <begin position="1515"/>
        <end position="1533"/>
    </location>
</feature>
<feature type="compositionally biased region" description="Basic and acidic residues" evidence="1">
    <location>
        <begin position="1982"/>
        <end position="1991"/>
    </location>
</feature>
<feature type="compositionally biased region" description="Polar residues" evidence="1">
    <location>
        <begin position="1260"/>
        <end position="1269"/>
    </location>
</feature>
<organism evidence="3 4">
    <name type="scientific">Coprinellus micaceus</name>
    <name type="common">Glistening ink-cap mushroom</name>
    <name type="synonym">Coprinus micaceus</name>
    <dbReference type="NCBI Taxonomy" id="71717"/>
    <lineage>
        <taxon>Eukaryota</taxon>
        <taxon>Fungi</taxon>
        <taxon>Dikarya</taxon>
        <taxon>Basidiomycota</taxon>
        <taxon>Agaricomycotina</taxon>
        <taxon>Agaricomycetes</taxon>
        <taxon>Agaricomycetidae</taxon>
        <taxon>Agaricales</taxon>
        <taxon>Agaricineae</taxon>
        <taxon>Psathyrellaceae</taxon>
        <taxon>Coprinellus</taxon>
    </lineage>
</organism>
<feature type="compositionally biased region" description="Acidic residues" evidence="1">
    <location>
        <begin position="1938"/>
        <end position="1952"/>
    </location>
</feature>
<name>A0A4Y7SPU6_COPMI</name>
<feature type="region of interest" description="Disordered" evidence="1">
    <location>
        <begin position="757"/>
        <end position="779"/>
    </location>
</feature>
<feature type="compositionally biased region" description="Basic and acidic residues" evidence="1">
    <location>
        <begin position="2806"/>
        <end position="2816"/>
    </location>
</feature>
<dbReference type="EMBL" id="QPFP01000073">
    <property type="protein sequence ID" value="TEB23886.1"/>
    <property type="molecule type" value="Genomic_DNA"/>
</dbReference>
<dbReference type="GO" id="GO:0007165">
    <property type="term" value="P:signal transduction"/>
    <property type="evidence" value="ECO:0007669"/>
    <property type="project" value="InterPro"/>
</dbReference>
<feature type="compositionally biased region" description="Acidic residues" evidence="1">
    <location>
        <begin position="1804"/>
        <end position="1825"/>
    </location>
</feature>
<dbReference type="Proteomes" id="UP000298030">
    <property type="component" value="Unassembled WGS sequence"/>
</dbReference>
<protein>
    <recommendedName>
        <fullName evidence="2">Rho-GAP domain-containing protein</fullName>
    </recommendedName>
</protein>
<feature type="region of interest" description="Disordered" evidence="1">
    <location>
        <begin position="1041"/>
        <end position="1088"/>
    </location>
</feature>